<sequence length="177" mass="20221">KDERKVGEKDRPKDKDKGEKRPKLEAGGTPQVQRNSGGFRPGSGDARPPGPVNSPHSRPTDGAGDRWNANRYGTDHKRDRDRFEPYQRMQGPTSGYNRERDRNRRPHDKSRFHQGMNPGYGNHYGPGYEQGGGAMYPRERYPGPSNFGGDWRRDGSKERGPDYRNRDYDRRPPGPNT</sequence>
<feature type="non-terminal residue" evidence="2">
    <location>
        <position position="1"/>
    </location>
</feature>
<protein>
    <submittedName>
        <fullName evidence="2">Uncharacterized protein</fullName>
    </submittedName>
</protein>
<dbReference type="EMBL" id="GECZ01009502">
    <property type="protein sequence ID" value="JAS60267.1"/>
    <property type="molecule type" value="Transcribed_RNA"/>
</dbReference>
<feature type="compositionally biased region" description="Gly residues" evidence="1">
    <location>
        <begin position="122"/>
        <end position="134"/>
    </location>
</feature>
<dbReference type="AlphaFoldDB" id="A0A1B6GCW9"/>
<gene>
    <name evidence="2" type="ORF">g.13790</name>
</gene>
<reference evidence="2" key="1">
    <citation type="submission" date="2015-11" db="EMBL/GenBank/DDBJ databases">
        <title>De novo transcriptome assembly of four potential Pierce s Disease insect vectors from Arizona vineyards.</title>
        <authorList>
            <person name="Tassone E.E."/>
        </authorList>
    </citation>
    <scope>NUCLEOTIDE SEQUENCE</scope>
</reference>
<organism evidence="2">
    <name type="scientific">Cuerna arida</name>
    <dbReference type="NCBI Taxonomy" id="1464854"/>
    <lineage>
        <taxon>Eukaryota</taxon>
        <taxon>Metazoa</taxon>
        <taxon>Ecdysozoa</taxon>
        <taxon>Arthropoda</taxon>
        <taxon>Hexapoda</taxon>
        <taxon>Insecta</taxon>
        <taxon>Pterygota</taxon>
        <taxon>Neoptera</taxon>
        <taxon>Paraneoptera</taxon>
        <taxon>Hemiptera</taxon>
        <taxon>Auchenorrhyncha</taxon>
        <taxon>Membracoidea</taxon>
        <taxon>Cicadellidae</taxon>
        <taxon>Cicadellinae</taxon>
        <taxon>Proconiini</taxon>
        <taxon>Cuerna</taxon>
    </lineage>
</organism>
<name>A0A1B6GCW9_9HEMI</name>
<accession>A0A1B6GCW9</accession>
<feature type="compositionally biased region" description="Basic residues" evidence="1">
    <location>
        <begin position="103"/>
        <end position="112"/>
    </location>
</feature>
<feature type="compositionally biased region" description="Basic and acidic residues" evidence="1">
    <location>
        <begin position="150"/>
        <end position="177"/>
    </location>
</feature>
<evidence type="ECO:0000313" key="2">
    <source>
        <dbReference type="EMBL" id="JAS60267.1"/>
    </source>
</evidence>
<evidence type="ECO:0000256" key="1">
    <source>
        <dbReference type="SAM" id="MobiDB-lite"/>
    </source>
</evidence>
<feature type="compositionally biased region" description="Basic and acidic residues" evidence="1">
    <location>
        <begin position="73"/>
        <end position="85"/>
    </location>
</feature>
<proteinExistence type="predicted"/>
<feature type="region of interest" description="Disordered" evidence="1">
    <location>
        <begin position="1"/>
        <end position="177"/>
    </location>
</feature>
<feature type="compositionally biased region" description="Basic and acidic residues" evidence="1">
    <location>
        <begin position="1"/>
        <end position="24"/>
    </location>
</feature>